<evidence type="ECO:0000259" key="8">
    <source>
        <dbReference type="Pfam" id="PF00441"/>
    </source>
</evidence>
<comment type="similarity">
    <text evidence="2 7">Belongs to the acyl-CoA dehydrogenase family.</text>
</comment>
<evidence type="ECO:0000313" key="11">
    <source>
        <dbReference type="EMBL" id="MBA8793300.1"/>
    </source>
</evidence>
<evidence type="ECO:0000256" key="1">
    <source>
        <dbReference type="ARBA" id="ARBA00001974"/>
    </source>
</evidence>
<dbReference type="RefSeq" id="WP_182558824.1">
    <property type="nucleotide sequence ID" value="NZ_JACGWT010000001.1"/>
</dbReference>
<feature type="domain" description="Acyl-CoA oxidase/dehydrogenase middle" evidence="9">
    <location>
        <begin position="134"/>
        <end position="241"/>
    </location>
</feature>
<dbReference type="EMBL" id="JACGWT010000001">
    <property type="protein sequence ID" value="MBA8793300.1"/>
    <property type="molecule type" value="Genomic_DNA"/>
</dbReference>
<name>A0A7W3IQE9_9ACTN</name>
<comment type="caution">
    <text evidence="11">The sequence shown here is derived from an EMBL/GenBank/DDBJ whole genome shotgun (WGS) entry which is preliminary data.</text>
</comment>
<dbReference type="SUPFAM" id="SSF47203">
    <property type="entry name" value="Acyl-CoA dehydrogenase C-terminal domain-like"/>
    <property type="match status" value="1"/>
</dbReference>
<dbReference type="Proteomes" id="UP000523079">
    <property type="component" value="Unassembled WGS sequence"/>
</dbReference>
<dbReference type="Pfam" id="PF00441">
    <property type="entry name" value="Acyl-CoA_dh_1"/>
    <property type="match status" value="1"/>
</dbReference>
<gene>
    <name evidence="11" type="ORF">FHX74_000894</name>
</gene>
<keyword evidence="12" id="KW-1185">Reference proteome</keyword>
<comment type="cofactor">
    <cofactor evidence="1 7">
        <name>FAD</name>
        <dbReference type="ChEBI" id="CHEBI:57692"/>
    </cofactor>
</comment>
<dbReference type="GO" id="GO:0000062">
    <property type="term" value="F:fatty-acyl-CoA binding"/>
    <property type="evidence" value="ECO:0007669"/>
    <property type="project" value="TreeGrafter"/>
</dbReference>
<dbReference type="EC" id="1.3.8.6" evidence="11"/>
<proteinExistence type="inferred from homology"/>
<dbReference type="InterPro" id="IPR052033">
    <property type="entry name" value="Glutaryl-CoA_DH_mitochondrial"/>
</dbReference>
<dbReference type="Gene3D" id="1.20.140.10">
    <property type="entry name" value="Butyryl-CoA Dehydrogenase, subunit A, domain 3"/>
    <property type="match status" value="1"/>
</dbReference>
<keyword evidence="6 7" id="KW-0560">Oxidoreductase</keyword>
<dbReference type="Pfam" id="PF02770">
    <property type="entry name" value="Acyl-CoA_dh_M"/>
    <property type="match status" value="1"/>
</dbReference>
<evidence type="ECO:0000256" key="7">
    <source>
        <dbReference type="RuleBase" id="RU362125"/>
    </source>
</evidence>
<feature type="domain" description="Acyl-CoA dehydrogenase/oxidase C-terminal" evidence="8">
    <location>
        <begin position="253"/>
        <end position="400"/>
    </location>
</feature>
<dbReference type="InterPro" id="IPR009100">
    <property type="entry name" value="AcylCoA_DH/oxidase_NM_dom_sf"/>
</dbReference>
<dbReference type="InterPro" id="IPR037069">
    <property type="entry name" value="AcylCoA_DH/ox_N_sf"/>
</dbReference>
<evidence type="ECO:0000256" key="5">
    <source>
        <dbReference type="ARBA" id="ARBA00022946"/>
    </source>
</evidence>
<dbReference type="InterPro" id="IPR009075">
    <property type="entry name" value="AcylCo_DH/oxidase_C"/>
</dbReference>
<evidence type="ECO:0000259" key="9">
    <source>
        <dbReference type="Pfam" id="PF02770"/>
    </source>
</evidence>
<organism evidence="11 12">
    <name type="scientific">Microlunatus kandeliicorticis</name>
    <dbReference type="NCBI Taxonomy" id="1759536"/>
    <lineage>
        <taxon>Bacteria</taxon>
        <taxon>Bacillati</taxon>
        <taxon>Actinomycetota</taxon>
        <taxon>Actinomycetes</taxon>
        <taxon>Propionibacteriales</taxon>
        <taxon>Propionibacteriaceae</taxon>
        <taxon>Microlunatus</taxon>
    </lineage>
</organism>
<evidence type="ECO:0000256" key="3">
    <source>
        <dbReference type="ARBA" id="ARBA00022630"/>
    </source>
</evidence>
<dbReference type="Pfam" id="PF02771">
    <property type="entry name" value="Acyl-CoA_dh_N"/>
    <property type="match status" value="1"/>
</dbReference>
<evidence type="ECO:0000256" key="4">
    <source>
        <dbReference type="ARBA" id="ARBA00022827"/>
    </source>
</evidence>
<dbReference type="InterPro" id="IPR036250">
    <property type="entry name" value="AcylCo_DH-like_C"/>
</dbReference>
<dbReference type="InterPro" id="IPR013786">
    <property type="entry name" value="AcylCoA_DH/ox_N"/>
</dbReference>
<dbReference type="AlphaFoldDB" id="A0A7W3IQE9"/>
<dbReference type="InterPro" id="IPR006091">
    <property type="entry name" value="Acyl-CoA_Oxase/DH_mid-dom"/>
</dbReference>
<evidence type="ECO:0000259" key="10">
    <source>
        <dbReference type="Pfam" id="PF02771"/>
    </source>
</evidence>
<accession>A0A7W3IQE9</accession>
<keyword evidence="4 7" id="KW-0274">FAD</keyword>
<reference evidence="11 12" key="1">
    <citation type="submission" date="2020-07" db="EMBL/GenBank/DDBJ databases">
        <title>Sequencing the genomes of 1000 actinobacteria strains.</title>
        <authorList>
            <person name="Klenk H.-P."/>
        </authorList>
    </citation>
    <scope>NUCLEOTIDE SEQUENCE [LARGE SCALE GENOMIC DNA]</scope>
    <source>
        <strain evidence="11 12">DSM 100723</strain>
    </source>
</reference>
<evidence type="ECO:0000256" key="6">
    <source>
        <dbReference type="ARBA" id="ARBA00023002"/>
    </source>
</evidence>
<keyword evidence="3 7" id="KW-0285">Flavoprotein</keyword>
<dbReference type="GO" id="GO:0046949">
    <property type="term" value="P:fatty-acyl-CoA biosynthetic process"/>
    <property type="evidence" value="ECO:0007669"/>
    <property type="project" value="TreeGrafter"/>
</dbReference>
<sequence>MTGTNPTPLELLKIDHLLTDDERDIAGAVREFVDQRVRPYVTDWYERGEVDLSLIKEAGSLGLLGMHLQGYGCAGTNAVSYGLACLELEAGDSGVRSMVSVQGSLAMFAIWKFGSEEQKQRWLPRMAEGETIGCFGLTEPDFGSNPAAMRTRARRDGTGEDADWVLDGTKMWITNGSVADVAVVWAQTDEVDHHPDGSVKQGSGIRGFLVPTDTPGFSAPKIRNKLSLRASITSELVLEGVRLPADAVLPEVRGLRGPLSCLNEARFGIVFGALGAARDCLQSAIDYAASREVFDRPLGGFQLTQAKLADMALELQKGFLLALHLGRLKDDHALDPRQVSLGKLNNVREALQIARTCRTILGANGITGEYPVLRHANNLESVLTYEGTSEVHQLIIGQALTGQNAFS</sequence>
<dbReference type="InterPro" id="IPR046373">
    <property type="entry name" value="Acyl-CoA_Oxase/DH_mid-dom_sf"/>
</dbReference>
<dbReference type="PANTHER" id="PTHR42807:SF1">
    <property type="entry name" value="GLUTARYL-COA DEHYDROGENASE, MITOCHONDRIAL"/>
    <property type="match status" value="1"/>
</dbReference>
<feature type="domain" description="Acyl-CoA dehydrogenase/oxidase N-terminal" evidence="10">
    <location>
        <begin position="19"/>
        <end position="130"/>
    </location>
</feature>
<dbReference type="Gene3D" id="1.10.540.10">
    <property type="entry name" value="Acyl-CoA dehydrogenase/oxidase, N-terminal domain"/>
    <property type="match status" value="1"/>
</dbReference>
<dbReference type="FunFam" id="1.10.540.10:FF:000026">
    <property type="entry name" value="Acyl-CoA dehydrogenase medium chain"/>
    <property type="match status" value="1"/>
</dbReference>
<evidence type="ECO:0000313" key="12">
    <source>
        <dbReference type="Proteomes" id="UP000523079"/>
    </source>
</evidence>
<dbReference type="GO" id="GO:0033539">
    <property type="term" value="P:fatty acid beta-oxidation using acyl-CoA dehydrogenase"/>
    <property type="evidence" value="ECO:0007669"/>
    <property type="project" value="TreeGrafter"/>
</dbReference>
<dbReference type="GO" id="GO:0050660">
    <property type="term" value="F:flavin adenine dinucleotide binding"/>
    <property type="evidence" value="ECO:0007669"/>
    <property type="project" value="InterPro"/>
</dbReference>
<dbReference type="SUPFAM" id="SSF56645">
    <property type="entry name" value="Acyl-CoA dehydrogenase NM domain-like"/>
    <property type="match status" value="1"/>
</dbReference>
<dbReference type="Gene3D" id="2.40.110.10">
    <property type="entry name" value="Butyryl-CoA Dehydrogenase, subunit A, domain 2"/>
    <property type="match status" value="1"/>
</dbReference>
<evidence type="ECO:0000256" key="2">
    <source>
        <dbReference type="ARBA" id="ARBA00009347"/>
    </source>
</evidence>
<protein>
    <submittedName>
        <fullName evidence="11">Glutaryl-CoA dehydrogenase</fullName>
        <ecNumber evidence="11">1.3.8.6</ecNumber>
    </submittedName>
</protein>
<dbReference type="PANTHER" id="PTHR42807">
    <property type="entry name" value="GLUTARYL-COA DEHYDROGENASE, MITOCHONDRIAL"/>
    <property type="match status" value="1"/>
</dbReference>
<keyword evidence="5" id="KW-0809">Transit peptide</keyword>
<dbReference type="GO" id="GO:0004361">
    <property type="term" value="F:glutaryl-CoA dehydrogenase activity"/>
    <property type="evidence" value="ECO:0007669"/>
    <property type="project" value="UniProtKB-EC"/>
</dbReference>